<dbReference type="Gene3D" id="3.90.120.10">
    <property type="entry name" value="DNA Methylase, subunit A, domain 2"/>
    <property type="match status" value="1"/>
</dbReference>
<gene>
    <name evidence="4" type="ORF">QRX50_08785</name>
</gene>
<keyword evidence="1 4" id="KW-0489">Methyltransferase</keyword>
<protein>
    <submittedName>
        <fullName evidence="4">DNA cytosine methyltransferase</fullName>
    </submittedName>
</protein>
<accession>A0A9Y2IKS7</accession>
<dbReference type="Proteomes" id="UP001236014">
    <property type="component" value="Chromosome"/>
</dbReference>
<evidence type="ECO:0000256" key="2">
    <source>
        <dbReference type="ARBA" id="ARBA00022679"/>
    </source>
</evidence>
<dbReference type="InterPro" id="IPR029063">
    <property type="entry name" value="SAM-dependent_MTases_sf"/>
</dbReference>
<organism evidence="4 5">
    <name type="scientific">Amycolatopsis carbonis</name>
    <dbReference type="NCBI Taxonomy" id="715471"/>
    <lineage>
        <taxon>Bacteria</taxon>
        <taxon>Bacillati</taxon>
        <taxon>Actinomycetota</taxon>
        <taxon>Actinomycetes</taxon>
        <taxon>Pseudonocardiales</taxon>
        <taxon>Pseudonocardiaceae</taxon>
        <taxon>Amycolatopsis</taxon>
    </lineage>
</organism>
<evidence type="ECO:0000313" key="4">
    <source>
        <dbReference type="EMBL" id="WIX80841.1"/>
    </source>
</evidence>
<evidence type="ECO:0000256" key="3">
    <source>
        <dbReference type="ARBA" id="ARBA00022747"/>
    </source>
</evidence>
<dbReference type="GO" id="GO:0009307">
    <property type="term" value="P:DNA restriction-modification system"/>
    <property type="evidence" value="ECO:0007669"/>
    <property type="project" value="UniProtKB-KW"/>
</dbReference>
<dbReference type="GO" id="GO:0008168">
    <property type="term" value="F:methyltransferase activity"/>
    <property type="evidence" value="ECO:0007669"/>
    <property type="project" value="UniProtKB-KW"/>
</dbReference>
<dbReference type="REBASE" id="727345">
    <property type="entry name" value="M.Asp215ORF8780P"/>
</dbReference>
<dbReference type="AlphaFoldDB" id="A0A9Y2IKS7"/>
<dbReference type="KEGG" id="acab:QRX50_08785"/>
<proteinExistence type="predicted"/>
<keyword evidence="3" id="KW-0680">Restriction system</keyword>
<dbReference type="InterPro" id="IPR001525">
    <property type="entry name" value="C5_MeTfrase"/>
</dbReference>
<keyword evidence="5" id="KW-1185">Reference proteome</keyword>
<dbReference type="RefSeq" id="WP_285971456.1">
    <property type="nucleotide sequence ID" value="NZ_CP127294.1"/>
</dbReference>
<name>A0A9Y2IKS7_9PSEU</name>
<sequence length="146" mass="16059">MEDHGRGARLVGAVQSRVQLRDRRRSEVAGERLSTQPAFTVTGKVSRNRLVGRGKGLPERFTDHEAGKLQTFPYDYPWSGRGVAQQIGNAIPPRLAAHVLAAALDKDLDDAVLDWCVKQSWKETRKGVEGLAKDRAKASSAGRGLW</sequence>
<reference evidence="4 5" key="1">
    <citation type="submission" date="2023-06" db="EMBL/GenBank/DDBJ databases">
        <authorList>
            <person name="Oyuntsetseg B."/>
            <person name="Kim S.B."/>
        </authorList>
    </citation>
    <scope>NUCLEOTIDE SEQUENCE [LARGE SCALE GENOMIC DNA]</scope>
    <source>
        <strain evidence="4 5">2-15</strain>
    </source>
</reference>
<dbReference type="GO" id="GO:0032259">
    <property type="term" value="P:methylation"/>
    <property type="evidence" value="ECO:0007669"/>
    <property type="project" value="UniProtKB-KW"/>
</dbReference>
<evidence type="ECO:0000256" key="1">
    <source>
        <dbReference type="ARBA" id="ARBA00022603"/>
    </source>
</evidence>
<keyword evidence="2" id="KW-0808">Transferase</keyword>
<evidence type="ECO:0000313" key="5">
    <source>
        <dbReference type="Proteomes" id="UP001236014"/>
    </source>
</evidence>
<dbReference type="SUPFAM" id="SSF53335">
    <property type="entry name" value="S-adenosyl-L-methionine-dependent methyltransferases"/>
    <property type="match status" value="1"/>
</dbReference>
<dbReference type="EMBL" id="CP127294">
    <property type="protein sequence ID" value="WIX80841.1"/>
    <property type="molecule type" value="Genomic_DNA"/>
</dbReference>
<dbReference type="Pfam" id="PF00145">
    <property type="entry name" value="DNA_methylase"/>
    <property type="match status" value="1"/>
</dbReference>